<dbReference type="Gene3D" id="1.10.8.60">
    <property type="match status" value="1"/>
</dbReference>
<dbReference type="SMART" id="SM01086">
    <property type="entry name" value="ClpB_D2-small"/>
    <property type="match status" value="1"/>
</dbReference>
<feature type="region of interest" description="Disordered" evidence="3">
    <location>
        <begin position="303"/>
        <end position="330"/>
    </location>
</feature>
<evidence type="ECO:0000313" key="6">
    <source>
        <dbReference type="EMBL" id="KKN39021.1"/>
    </source>
</evidence>
<dbReference type="AlphaFoldDB" id="A0A0F9SPY0"/>
<feature type="domain" description="Clp ATPase C-terminal" evidence="5">
    <location>
        <begin position="556"/>
        <end position="648"/>
    </location>
</feature>
<protein>
    <recommendedName>
        <fullName evidence="7">AAA+ ATPase domain-containing protein</fullName>
    </recommendedName>
</protein>
<evidence type="ECO:0000259" key="5">
    <source>
        <dbReference type="SMART" id="SM01086"/>
    </source>
</evidence>
<dbReference type="Pfam" id="PF10431">
    <property type="entry name" value="ClpB_D2-small"/>
    <property type="match status" value="1"/>
</dbReference>
<dbReference type="Pfam" id="PF07724">
    <property type="entry name" value="AAA_2"/>
    <property type="match status" value="1"/>
</dbReference>
<evidence type="ECO:0000256" key="2">
    <source>
        <dbReference type="ARBA" id="ARBA00022840"/>
    </source>
</evidence>
<evidence type="ECO:0008006" key="7">
    <source>
        <dbReference type="Google" id="ProtNLM"/>
    </source>
</evidence>
<dbReference type="GO" id="GO:0034605">
    <property type="term" value="P:cellular response to heat"/>
    <property type="evidence" value="ECO:0007669"/>
    <property type="project" value="TreeGrafter"/>
</dbReference>
<name>A0A0F9SPY0_9ZZZZ</name>
<dbReference type="GO" id="GO:0005737">
    <property type="term" value="C:cytoplasm"/>
    <property type="evidence" value="ECO:0007669"/>
    <property type="project" value="TreeGrafter"/>
</dbReference>
<keyword evidence="2" id="KW-0067">ATP-binding</keyword>
<dbReference type="GO" id="GO:0005524">
    <property type="term" value="F:ATP binding"/>
    <property type="evidence" value="ECO:0007669"/>
    <property type="project" value="UniProtKB-KW"/>
</dbReference>
<dbReference type="Gene3D" id="3.40.50.300">
    <property type="entry name" value="P-loop containing nucleotide triphosphate hydrolases"/>
    <property type="match status" value="1"/>
</dbReference>
<proteinExistence type="predicted"/>
<dbReference type="EMBL" id="LAZR01001787">
    <property type="protein sequence ID" value="KKN39021.1"/>
    <property type="molecule type" value="Genomic_DNA"/>
</dbReference>
<dbReference type="InterPro" id="IPR050130">
    <property type="entry name" value="ClpA_ClpB"/>
</dbReference>
<comment type="caution">
    <text evidence="6">The sequence shown here is derived from an EMBL/GenBank/DDBJ whole genome shotgun (WGS) entry which is preliminary data.</text>
</comment>
<feature type="compositionally biased region" description="Acidic residues" evidence="3">
    <location>
        <begin position="156"/>
        <end position="166"/>
    </location>
</feature>
<accession>A0A0F9SPY0</accession>
<dbReference type="InterPro" id="IPR027417">
    <property type="entry name" value="P-loop_NTPase"/>
</dbReference>
<sequence>MSKEYVTHKVFLEAADFHIMIIEYPDGDVNDKLSLLSPDKGLMYRVFYEDFVLGTCMANSSPFFYHLRRRRELYEKVEEIRAEALQLVYKYCPAFIPDNVVINDNNVLKVKTTVGTKDVRPLTSNSLWNQDPPLSDFGPAVITSAPEKDESKNPFLDDDDENDDLDPNTPPIPGNVPVNNPFTGAPGGGSNDGGGDDIPYELIGHRWKKIGIGLNIRQYEEEEETASVLLGGTPFESARGYHLLVVHLCIEDFSDIFHLLDTMGVTKKTPPATLVEELYDIVIQYNPFLKLENVDLKKIRSDFKEKQRSHQKNNRRMSAAGSEDRTATLGKNKKFTDVPKETLVNLKAKLKEHIVGQDAAIDMVTDAIQRASVGLKRDHEPLGCFLLTGNTGVGKTETAKALAEVLDAHLVRIDCQEYQQPHEVAKLTGSPPGYVGYDEGGHLTKEVIKNPFSIVLFDEIEKAHANFHERVLQILDDGVLTEAKGGKKVSFKQCFIIMTSNIGVKEVDSVGKTMGFGGEHETSDDKTAKARAEALKKKFKPEFLNRVDDVIHFRLLQREDYLHILDILLQEVNDQIGKSQGVALSFNVGAKNFLLDNGIDKKFGARPLRRAIKKHLNTQLAKAILSEDLDEGSKVTVNVTKDKKGLSFRQTTRKKVEVKNEETD</sequence>
<keyword evidence="1" id="KW-0547">Nucleotide-binding</keyword>
<dbReference type="InterPro" id="IPR019489">
    <property type="entry name" value="Clp_ATPase_C"/>
</dbReference>
<dbReference type="GO" id="GO:0016887">
    <property type="term" value="F:ATP hydrolysis activity"/>
    <property type="evidence" value="ECO:0007669"/>
    <property type="project" value="InterPro"/>
</dbReference>
<dbReference type="SUPFAM" id="SSF52540">
    <property type="entry name" value="P-loop containing nucleoside triphosphate hydrolases"/>
    <property type="match status" value="1"/>
</dbReference>
<dbReference type="PANTHER" id="PTHR11638:SF18">
    <property type="entry name" value="HEAT SHOCK PROTEIN 104"/>
    <property type="match status" value="1"/>
</dbReference>
<evidence type="ECO:0000259" key="4">
    <source>
        <dbReference type="SMART" id="SM00382"/>
    </source>
</evidence>
<feature type="domain" description="AAA+ ATPase" evidence="4">
    <location>
        <begin position="381"/>
        <end position="557"/>
    </location>
</feature>
<dbReference type="InterPro" id="IPR003959">
    <property type="entry name" value="ATPase_AAA_core"/>
</dbReference>
<reference evidence="6" key="1">
    <citation type="journal article" date="2015" name="Nature">
        <title>Complex archaea that bridge the gap between prokaryotes and eukaryotes.</title>
        <authorList>
            <person name="Spang A."/>
            <person name="Saw J.H."/>
            <person name="Jorgensen S.L."/>
            <person name="Zaremba-Niedzwiedzka K."/>
            <person name="Martijn J."/>
            <person name="Lind A.E."/>
            <person name="van Eijk R."/>
            <person name="Schleper C."/>
            <person name="Guy L."/>
            <person name="Ettema T.J."/>
        </authorList>
    </citation>
    <scope>NUCLEOTIDE SEQUENCE</scope>
</reference>
<dbReference type="CDD" id="cd19499">
    <property type="entry name" value="RecA-like_ClpB_Hsp104-like"/>
    <property type="match status" value="1"/>
</dbReference>
<dbReference type="PANTHER" id="PTHR11638">
    <property type="entry name" value="ATP-DEPENDENT CLP PROTEASE"/>
    <property type="match status" value="1"/>
</dbReference>
<dbReference type="PRINTS" id="PR00300">
    <property type="entry name" value="CLPPROTEASEA"/>
</dbReference>
<evidence type="ECO:0000256" key="3">
    <source>
        <dbReference type="SAM" id="MobiDB-lite"/>
    </source>
</evidence>
<dbReference type="InterPro" id="IPR003593">
    <property type="entry name" value="AAA+_ATPase"/>
</dbReference>
<gene>
    <name evidence="6" type="ORF">LCGC14_0747450</name>
</gene>
<dbReference type="InterPro" id="IPR001270">
    <property type="entry name" value="ClpA/B"/>
</dbReference>
<feature type="region of interest" description="Disordered" evidence="3">
    <location>
        <begin position="121"/>
        <end position="195"/>
    </location>
</feature>
<evidence type="ECO:0000256" key="1">
    <source>
        <dbReference type="ARBA" id="ARBA00022741"/>
    </source>
</evidence>
<organism evidence="6">
    <name type="scientific">marine sediment metagenome</name>
    <dbReference type="NCBI Taxonomy" id="412755"/>
    <lineage>
        <taxon>unclassified sequences</taxon>
        <taxon>metagenomes</taxon>
        <taxon>ecological metagenomes</taxon>
    </lineage>
</organism>
<dbReference type="SMART" id="SM00382">
    <property type="entry name" value="AAA"/>
    <property type="match status" value="1"/>
</dbReference>